<evidence type="ECO:0000256" key="3">
    <source>
        <dbReference type="ARBA" id="ARBA00022676"/>
    </source>
</evidence>
<dbReference type="InterPro" id="IPR001173">
    <property type="entry name" value="Glyco_trans_2-like"/>
</dbReference>
<reference evidence="12 13" key="1">
    <citation type="journal article" date="2023" name="PLoS ONE">
        <title>Genome-based metabolic and phylogenomic analysis of three Terrisporobacter species.</title>
        <authorList>
            <person name="Boer T."/>
            <person name="Bengelsdorf F.R."/>
            <person name="Bomeke M."/>
            <person name="Daniel R."/>
            <person name="Poehlein A."/>
        </authorList>
    </citation>
    <scope>NUCLEOTIDE SEQUENCE [LARGE SCALE GENOMIC DNA]</scope>
    <source>
        <strain evidence="12 13">DSM 1288</strain>
    </source>
</reference>
<dbReference type="PANTHER" id="PTHR43646">
    <property type="entry name" value="GLYCOSYLTRANSFERASE"/>
    <property type="match status" value="1"/>
</dbReference>
<comment type="similarity">
    <text evidence="9">Belongs to the glycosyltransferase 2 family. CrtQ subfamily.</text>
</comment>
<evidence type="ECO:0000256" key="6">
    <source>
        <dbReference type="ARBA" id="ARBA00023136"/>
    </source>
</evidence>
<evidence type="ECO:0000256" key="5">
    <source>
        <dbReference type="ARBA" id="ARBA00022746"/>
    </source>
</evidence>
<evidence type="ECO:0000256" key="1">
    <source>
        <dbReference type="ARBA" id="ARBA00004236"/>
    </source>
</evidence>
<accession>A0ABZ2ETW3</accession>
<evidence type="ECO:0000256" key="7">
    <source>
        <dbReference type="ARBA" id="ARBA00037281"/>
    </source>
</evidence>
<evidence type="ECO:0000256" key="2">
    <source>
        <dbReference type="ARBA" id="ARBA00022475"/>
    </source>
</evidence>
<dbReference type="Pfam" id="PF00535">
    <property type="entry name" value="Glycos_transf_2"/>
    <property type="match status" value="1"/>
</dbReference>
<gene>
    <name evidence="12" type="ORF">TEGL_12940</name>
</gene>
<evidence type="ECO:0000256" key="8">
    <source>
        <dbReference type="ARBA" id="ARBA00037904"/>
    </source>
</evidence>
<dbReference type="PANTHER" id="PTHR43646:SF2">
    <property type="entry name" value="GLYCOSYLTRANSFERASE 2-LIKE DOMAIN-CONTAINING PROTEIN"/>
    <property type="match status" value="1"/>
</dbReference>
<dbReference type="RefSeq" id="WP_018589349.1">
    <property type="nucleotide sequence ID" value="NZ_CP117523.1"/>
</dbReference>
<dbReference type="EMBL" id="CP117523">
    <property type="protein sequence ID" value="WWD82896.1"/>
    <property type="molecule type" value="Genomic_DNA"/>
</dbReference>
<dbReference type="InterPro" id="IPR026461">
    <property type="entry name" value="Trfase_2_rSAM/seldom_assoc"/>
</dbReference>
<comment type="pathway">
    <text evidence="8">Carotenoid biosynthesis; staphyloxanthin biosynthesis; staphyloxanthin from farnesyl diphosphate: step 4/5.</text>
</comment>
<comment type="function">
    <text evidence="7">Catalyzes the glycosylation of 4,4'-diaponeurosporenoate, i.e. the esterification of glucose at the C1'' position with the carboxyl group of 4,4'-diaponeurosporenic acid, to form glycosyl-4,4'-diaponeurosporenoate. This is a step in the biosynthesis of staphyloxanthin, an orange pigment present in most staphylococci strains.</text>
</comment>
<evidence type="ECO:0000259" key="11">
    <source>
        <dbReference type="Pfam" id="PF00535"/>
    </source>
</evidence>
<dbReference type="SUPFAM" id="SSF53448">
    <property type="entry name" value="Nucleotide-diphospho-sugar transferases"/>
    <property type="match status" value="1"/>
</dbReference>
<dbReference type="InterPro" id="IPR029044">
    <property type="entry name" value="Nucleotide-diphossugar_trans"/>
</dbReference>
<feature type="domain" description="Glycosyltransferase 2-like" evidence="11">
    <location>
        <begin position="3"/>
        <end position="103"/>
    </location>
</feature>
<evidence type="ECO:0000256" key="9">
    <source>
        <dbReference type="ARBA" id="ARBA00038120"/>
    </source>
</evidence>
<sequence length="224" mass="26154">MISIIIPIYNEEKNIRKLQDNLLRLKGNFEVIFCDGGSNDKTTDLIDDCFTLINCPKGRANQMNYGSKASKGDVLFFLHCDSKIEDDVIIKIQDEINKGSKLGCLKLKFDDDIIWMKICGYMSNLRVKLRKIAFGDQGIFIIKELFEEMNGMPNLPIMEDLEFSLKLKRKKYYFKQIDSPITTSARRFLEKGIFKTMTQMQKLQLQYLCGRDINEINKEYRDVR</sequence>
<keyword evidence="5" id="KW-0125">Carotenoid biosynthesis</keyword>
<keyword evidence="3" id="KW-0328">Glycosyltransferase</keyword>
<dbReference type="NCBIfam" id="TIGR04283">
    <property type="entry name" value="glyco_like_mftF"/>
    <property type="match status" value="1"/>
</dbReference>
<comment type="subcellular location">
    <subcellularLocation>
        <location evidence="1">Cell membrane</location>
    </subcellularLocation>
</comment>
<keyword evidence="2" id="KW-1003">Cell membrane</keyword>
<dbReference type="Proteomes" id="UP001348492">
    <property type="component" value="Chromosome"/>
</dbReference>
<name>A0ABZ2ETW3_9FIRM</name>
<keyword evidence="4" id="KW-0808">Transferase</keyword>
<dbReference type="Gene3D" id="3.90.550.10">
    <property type="entry name" value="Spore Coat Polysaccharide Biosynthesis Protein SpsA, Chain A"/>
    <property type="match status" value="1"/>
</dbReference>
<keyword evidence="6" id="KW-0472">Membrane</keyword>
<evidence type="ECO:0000256" key="4">
    <source>
        <dbReference type="ARBA" id="ARBA00022679"/>
    </source>
</evidence>
<evidence type="ECO:0000256" key="10">
    <source>
        <dbReference type="ARBA" id="ARBA00040345"/>
    </source>
</evidence>
<organism evidence="12 13">
    <name type="scientific">Terrisporobacter glycolicus ATCC 14880 = DSM 1288</name>
    <dbReference type="NCBI Taxonomy" id="1121315"/>
    <lineage>
        <taxon>Bacteria</taxon>
        <taxon>Bacillati</taxon>
        <taxon>Bacillota</taxon>
        <taxon>Clostridia</taxon>
        <taxon>Peptostreptococcales</taxon>
        <taxon>Peptostreptococcaceae</taxon>
        <taxon>Terrisporobacter</taxon>
    </lineage>
</organism>
<protein>
    <recommendedName>
        <fullName evidence="10">4,4'-diaponeurosporenoate glycosyltransferase</fullName>
    </recommendedName>
</protein>
<keyword evidence="13" id="KW-1185">Reference proteome</keyword>
<evidence type="ECO:0000313" key="12">
    <source>
        <dbReference type="EMBL" id="WWD82896.1"/>
    </source>
</evidence>
<evidence type="ECO:0000313" key="13">
    <source>
        <dbReference type="Proteomes" id="UP001348492"/>
    </source>
</evidence>
<dbReference type="CDD" id="cd02522">
    <property type="entry name" value="GT_2_like_a"/>
    <property type="match status" value="1"/>
</dbReference>
<proteinExistence type="inferred from homology"/>